<protein>
    <submittedName>
        <fullName evidence="3">Uncharacterized protein</fullName>
    </submittedName>
</protein>
<feature type="region of interest" description="Disordered" evidence="1">
    <location>
        <begin position="1"/>
        <end position="27"/>
    </location>
</feature>
<dbReference type="AlphaFoldDB" id="A0A1I7Y7P5"/>
<name>A0A1I7Y7P5_9BILA</name>
<feature type="compositionally biased region" description="Basic and acidic residues" evidence="1">
    <location>
        <begin position="14"/>
        <end position="26"/>
    </location>
</feature>
<dbReference type="WBParaSite" id="L893_g13512.t1">
    <property type="protein sequence ID" value="L893_g13512.t1"/>
    <property type="gene ID" value="L893_g13512"/>
</dbReference>
<organism evidence="2 3">
    <name type="scientific">Steinernema glaseri</name>
    <dbReference type="NCBI Taxonomy" id="37863"/>
    <lineage>
        <taxon>Eukaryota</taxon>
        <taxon>Metazoa</taxon>
        <taxon>Ecdysozoa</taxon>
        <taxon>Nematoda</taxon>
        <taxon>Chromadorea</taxon>
        <taxon>Rhabditida</taxon>
        <taxon>Tylenchina</taxon>
        <taxon>Panagrolaimomorpha</taxon>
        <taxon>Strongyloidoidea</taxon>
        <taxon>Steinernematidae</taxon>
        <taxon>Steinernema</taxon>
    </lineage>
</organism>
<proteinExistence type="predicted"/>
<sequence length="67" mass="7539">MLEGQRSCPQRPIKRSDSARRGKETDWETIAIPNAVVSDRSATCDRDEMDAPAVAMQRNHSLCIPLR</sequence>
<evidence type="ECO:0000313" key="2">
    <source>
        <dbReference type="Proteomes" id="UP000095287"/>
    </source>
</evidence>
<dbReference type="Proteomes" id="UP000095287">
    <property type="component" value="Unplaced"/>
</dbReference>
<reference evidence="3" key="1">
    <citation type="submission" date="2016-11" db="UniProtKB">
        <authorList>
            <consortium name="WormBaseParasite"/>
        </authorList>
    </citation>
    <scope>IDENTIFICATION</scope>
</reference>
<evidence type="ECO:0000313" key="3">
    <source>
        <dbReference type="WBParaSite" id="L893_g13512.t1"/>
    </source>
</evidence>
<accession>A0A1I7Y7P5</accession>
<keyword evidence="2" id="KW-1185">Reference proteome</keyword>
<evidence type="ECO:0000256" key="1">
    <source>
        <dbReference type="SAM" id="MobiDB-lite"/>
    </source>
</evidence>